<proteinExistence type="predicted"/>
<keyword evidence="4" id="KW-1185">Reference proteome</keyword>
<feature type="compositionally biased region" description="Basic residues" evidence="1">
    <location>
        <begin position="115"/>
        <end position="126"/>
    </location>
</feature>
<accession>Q9HHF6</accession>
<reference evidence="3" key="3">
    <citation type="journal article" date="2015" name="Life">
        <title>A manual curation strategy to improve genome annotation: application to a set of haloarchael genomes.</title>
        <authorList>
            <person name="Pfeiffer F."/>
            <person name="Oesterhelt D."/>
        </authorList>
    </citation>
    <scope>NUCLEOTIDE SEQUENCE</scope>
    <source>
        <strain evidence="3">NRC-1</strain>
        <plasmid evidence="3">pNRC200</plasmid>
    </source>
</reference>
<organism evidence="2 4">
    <name type="scientific">Halobacterium salinarum (strain ATCC 700922 / JCM 11081 / NRC-1)</name>
    <name type="common">Halobacterium halobium</name>
    <dbReference type="NCBI Taxonomy" id="64091"/>
    <lineage>
        <taxon>Archaea</taxon>
        <taxon>Methanobacteriati</taxon>
        <taxon>Methanobacteriota</taxon>
        <taxon>Stenosarchaea group</taxon>
        <taxon>Halobacteria</taxon>
        <taxon>Halobacteriales</taxon>
        <taxon>Halobacteriaceae</taxon>
        <taxon>Halobacterium</taxon>
        <taxon>Halobacterium salinarum NRC-34001</taxon>
    </lineage>
</organism>
<sequence length="147" mass="16342">MSSIDSFCIDNYYQSIVTSAVSLSGCSKSIRSEPTPRCCSNTILDRGGAHSRYVAISELPHAEQRSTSPDSRVVPQRRHSTIKSVSAPPNRRVSRRIMRSDRQRRRSPGIPPSTVRRRRSRTRRGHAGGGSSRHIGDRCRLGDSARA</sequence>
<dbReference type="AlphaFoldDB" id="Q9HHF6"/>
<evidence type="ECO:0000256" key="1">
    <source>
        <dbReference type="SAM" id="MobiDB-lite"/>
    </source>
</evidence>
<feature type="region of interest" description="Disordered" evidence="1">
    <location>
        <begin position="58"/>
        <end position="147"/>
    </location>
</feature>
<protein>
    <submittedName>
        <fullName evidence="3">Spurious ORF</fullName>
    </submittedName>
    <submittedName>
        <fullName evidence="2">Vng6427h</fullName>
    </submittedName>
</protein>
<dbReference type="KEGG" id="hal:VNG_6427H"/>
<evidence type="ECO:0000313" key="3">
    <source>
        <dbReference type="EMBL" id="DAC79997.1"/>
    </source>
</evidence>
<feature type="compositionally biased region" description="Basic residues" evidence="1">
    <location>
        <begin position="92"/>
        <end position="107"/>
    </location>
</feature>
<evidence type="ECO:0000313" key="2">
    <source>
        <dbReference type="EMBL" id="AAG21027.1"/>
    </source>
</evidence>
<reference evidence="3" key="4">
    <citation type="journal article" date="2019" name="Microbiol. Resour. Announc.">
        <title>The genome of the Halobacterium salinarum type strain is closely related to that of the laboratory strains NRC-1 and R1.</title>
        <authorList>
            <person name="Pfeiffer F."/>
            <person name="Marchfelder A."/>
            <person name="Habermann B.H."/>
            <person name="Dyall-Smith M."/>
        </authorList>
    </citation>
    <scope>NUCLEOTIDE SEQUENCE</scope>
    <source>
        <strain evidence="3">NRC-1</strain>
        <plasmid evidence="3">pNRC200</plasmid>
    </source>
</reference>
<reference evidence="2 4" key="1">
    <citation type="journal article" date="2000" name="Proc. Natl. Acad. Sci. U.S.A.">
        <title>Genome sequence of Halobacterium species NRC-1.</title>
        <authorList>
            <person name="Ng W.V."/>
            <person name="Kennedy S.P."/>
            <person name="Mahairas G.G."/>
            <person name="Berquist B."/>
            <person name="Pan M."/>
            <person name="Shukla H.D."/>
            <person name="Lasky S.R."/>
            <person name="Baliga N.S."/>
            <person name="Thorsson V."/>
            <person name="Sbrogna J."/>
            <person name="Swartzell S."/>
            <person name="Weir D."/>
            <person name="Hall J."/>
            <person name="Dahl T.A."/>
            <person name="Welti R."/>
            <person name="Goo Y.A."/>
            <person name="Leithauser B."/>
            <person name="Keller K."/>
            <person name="Cruz R."/>
            <person name="Danson M.J."/>
            <person name="Hough D.W."/>
            <person name="Maddocks D.G."/>
            <person name="Jablonski P.E."/>
            <person name="Krebs M.P."/>
            <person name="Angevine C.M."/>
            <person name="Dale H."/>
            <person name="Isenbarger T.A."/>
            <person name="Peck R.F."/>
            <person name="Pohlschroder M."/>
            <person name="Spudich J.L."/>
            <person name="Jung K.W."/>
            <person name="Alam M."/>
            <person name="Freitas T."/>
            <person name="Hou S."/>
            <person name="Daniels C.J."/>
            <person name="Dennis P.P."/>
            <person name="Omer A.D."/>
            <person name="Ebhardt H."/>
            <person name="Lowe T.M."/>
            <person name="Liang P."/>
            <person name="Riley M."/>
            <person name="Hood L."/>
            <person name="DasSarma S."/>
        </authorList>
    </citation>
    <scope>NUCLEOTIDE SEQUENCE [LARGE SCALE GENOMIC DNA]</scope>
    <source>
        <strain evidence="4">ATCC 700922 / JCM 11081 / NRC-1</strain>
        <strain evidence="2">NRC-1</strain>
        <plasmid evidence="4">Plasmid pNRC200</plasmid>
    </source>
</reference>
<gene>
    <name evidence="2" type="ordered locus">VNG_6427H</name>
</gene>
<dbReference type="EMBL" id="AE004438">
    <property type="protein sequence ID" value="AAG21027.1"/>
    <property type="molecule type" value="Genomic_DNA"/>
</dbReference>
<dbReference type="HOGENOM" id="CLU_1763830_0_0_2"/>
<evidence type="ECO:0000313" key="4">
    <source>
        <dbReference type="Proteomes" id="UP000000554"/>
    </source>
</evidence>
<reference evidence="3" key="2">
    <citation type="journal article" date="2008" name="Genomics">
        <title>Evolution in the laboratory: the genome of Halobacterium salinarum strain R1 compared to that of strain NRC-1.</title>
        <authorList>
            <person name="Pfeiffer F."/>
            <person name="Schuster S.C."/>
            <person name="Broicher A."/>
            <person name="Falb M."/>
            <person name="Palm P."/>
            <person name="Rodewald K."/>
            <person name="Ruepp A."/>
            <person name="Soppa J."/>
            <person name="Tittor J."/>
            <person name="Oesterhelt D."/>
        </authorList>
    </citation>
    <scope>NUCLEOTIDE SEQUENCE</scope>
    <source>
        <strain evidence="3">NRC-1</strain>
        <plasmid evidence="3">pNRC200</plasmid>
    </source>
</reference>
<keyword evidence="2" id="KW-0614">Plasmid</keyword>
<name>Q9HHF6_HALSA</name>
<geneLocation type="plasmid" evidence="2 4">
    <name>pNRC200</name>
</geneLocation>
<dbReference type="EMBL" id="BK010831">
    <property type="protein sequence ID" value="DAC79997.1"/>
    <property type="molecule type" value="Genomic_DNA"/>
</dbReference>
<dbReference type="Proteomes" id="UP000000554">
    <property type="component" value="Plasmid pNRC200"/>
</dbReference>
<feature type="compositionally biased region" description="Basic and acidic residues" evidence="1">
    <location>
        <begin position="134"/>
        <end position="147"/>
    </location>
</feature>